<protein>
    <submittedName>
        <fullName evidence="12">MucB/RseB C-terminal domain-containing protein</fullName>
    </submittedName>
</protein>
<organism evidence="12 13">
    <name type="scientific">Steroidobacter flavus</name>
    <dbReference type="NCBI Taxonomy" id="1842136"/>
    <lineage>
        <taxon>Bacteria</taxon>
        <taxon>Pseudomonadati</taxon>
        <taxon>Pseudomonadota</taxon>
        <taxon>Gammaproteobacteria</taxon>
        <taxon>Steroidobacterales</taxon>
        <taxon>Steroidobacteraceae</taxon>
        <taxon>Steroidobacter</taxon>
    </lineage>
</organism>
<keyword evidence="4" id="KW-0813">Transport</keyword>
<dbReference type="CDD" id="cd16327">
    <property type="entry name" value="RseB"/>
    <property type="match status" value="1"/>
</dbReference>
<proteinExistence type="inferred from homology"/>
<evidence type="ECO:0000256" key="5">
    <source>
        <dbReference type="ARBA" id="ARBA00022729"/>
    </source>
</evidence>
<feature type="domain" description="MucB/RseB C-terminal" evidence="11">
    <location>
        <begin position="225"/>
        <end position="318"/>
    </location>
</feature>
<dbReference type="Gene3D" id="2.50.20.10">
    <property type="entry name" value="Lipoprotein localisation LolA/LolB/LppX"/>
    <property type="match status" value="1"/>
</dbReference>
<accession>A0ABV8SX21</accession>
<dbReference type="Pfam" id="PF03888">
    <property type="entry name" value="MucB_RseB"/>
    <property type="match status" value="1"/>
</dbReference>
<dbReference type="Gene3D" id="3.30.200.100">
    <property type="entry name" value="MucB/RseB, C-terminal domain"/>
    <property type="match status" value="1"/>
</dbReference>
<feature type="chain" id="PRO_5045298206" evidence="9">
    <location>
        <begin position="23"/>
        <end position="354"/>
    </location>
</feature>
<comment type="caution">
    <text evidence="12">The sequence shown here is derived from an EMBL/GenBank/DDBJ whole genome shotgun (WGS) entry which is preliminary data.</text>
</comment>
<dbReference type="PANTHER" id="PTHR38782">
    <property type="match status" value="1"/>
</dbReference>
<evidence type="ECO:0000259" key="10">
    <source>
        <dbReference type="Pfam" id="PF03888"/>
    </source>
</evidence>
<reference evidence="13" key="1">
    <citation type="journal article" date="2019" name="Int. J. Syst. Evol. Microbiol.">
        <title>The Global Catalogue of Microorganisms (GCM) 10K type strain sequencing project: providing services to taxonomists for standard genome sequencing and annotation.</title>
        <authorList>
            <consortium name="The Broad Institute Genomics Platform"/>
            <consortium name="The Broad Institute Genome Sequencing Center for Infectious Disease"/>
            <person name="Wu L."/>
            <person name="Ma J."/>
        </authorList>
    </citation>
    <scope>NUCLEOTIDE SEQUENCE [LARGE SCALE GENOMIC DNA]</scope>
    <source>
        <strain evidence="13">CGMCC 1.10759</strain>
    </source>
</reference>
<evidence type="ECO:0000256" key="3">
    <source>
        <dbReference type="ARBA" id="ARBA00011245"/>
    </source>
</evidence>
<evidence type="ECO:0000256" key="7">
    <source>
        <dbReference type="ARBA" id="ARBA00022927"/>
    </source>
</evidence>
<evidence type="ECO:0000259" key="11">
    <source>
        <dbReference type="Pfam" id="PF17188"/>
    </source>
</evidence>
<dbReference type="InterPro" id="IPR038484">
    <property type="entry name" value="MucB/RseB_C_sf"/>
</dbReference>
<dbReference type="InterPro" id="IPR033436">
    <property type="entry name" value="MucB/RseB_C"/>
</dbReference>
<name>A0ABV8SX21_9GAMM</name>
<dbReference type="SUPFAM" id="SSF89392">
    <property type="entry name" value="Prokaryotic lipoproteins and lipoprotein localization factors"/>
    <property type="match status" value="1"/>
</dbReference>
<feature type="signal peptide" evidence="9">
    <location>
        <begin position="1"/>
        <end position="22"/>
    </location>
</feature>
<gene>
    <name evidence="12" type="ORF">ACFPN2_23925</name>
</gene>
<keyword evidence="7" id="KW-0653">Protein transport</keyword>
<evidence type="ECO:0000313" key="12">
    <source>
        <dbReference type="EMBL" id="MFC4312151.1"/>
    </source>
</evidence>
<dbReference type="EMBL" id="JBHSDU010000014">
    <property type="protein sequence ID" value="MFC4312151.1"/>
    <property type="molecule type" value="Genomic_DNA"/>
</dbReference>
<feature type="region of interest" description="Disordered" evidence="8">
    <location>
        <begin position="317"/>
        <end position="354"/>
    </location>
</feature>
<evidence type="ECO:0000256" key="4">
    <source>
        <dbReference type="ARBA" id="ARBA00022448"/>
    </source>
</evidence>
<keyword evidence="13" id="KW-1185">Reference proteome</keyword>
<evidence type="ECO:0000256" key="8">
    <source>
        <dbReference type="SAM" id="MobiDB-lite"/>
    </source>
</evidence>
<evidence type="ECO:0000313" key="13">
    <source>
        <dbReference type="Proteomes" id="UP001595904"/>
    </source>
</evidence>
<comment type="subcellular location">
    <subcellularLocation>
        <location evidence="1">Periplasm</location>
    </subcellularLocation>
</comment>
<evidence type="ECO:0000256" key="1">
    <source>
        <dbReference type="ARBA" id="ARBA00004418"/>
    </source>
</evidence>
<evidence type="ECO:0000256" key="6">
    <source>
        <dbReference type="ARBA" id="ARBA00022764"/>
    </source>
</evidence>
<dbReference type="PANTHER" id="PTHR38782:SF1">
    <property type="entry name" value="SIGMA-E FACTOR REGULATORY PROTEIN RSEB"/>
    <property type="match status" value="1"/>
</dbReference>
<comment type="similarity">
    <text evidence="2">Belongs to the RseB family.</text>
</comment>
<dbReference type="InterPro" id="IPR029046">
    <property type="entry name" value="LolA/LolB/LppX"/>
</dbReference>
<keyword evidence="6" id="KW-0574">Periplasm</keyword>
<dbReference type="InterPro" id="IPR005588">
    <property type="entry name" value="MucB_RseB"/>
</dbReference>
<evidence type="ECO:0000256" key="2">
    <source>
        <dbReference type="ARBA" id="ARBA00008150"/>
    </source>
</evidence>
<comment type="subunit">
    <text evidence="3">Monomer.</text>
</comment>
<feature type="compositionally biased region" description="Pro residues" evidence="8">
    <location>
        <begin position="330"/>
        <end position="339"/>
    </location>
</feature>
<dbReference type="Pfam" id="PF17188">
    <property type="entry name" value="MucB_RseB_C"/>
    <property type="match status" value="1"/>
</dbReference>
<dbReference type="PIRSF" id="PIRSF005427">
    <property type="entry name" value="RseB"/>
    <property type="match status" value="1"/>
</dbReference>
<sequence>MASLRATSLIAALLAVASTANAGDREAREWLERMSEALATRNYEGRFFHMRDSRRESMRIYHRVDKGKVTERLVSLDGSGREIIRNQSEVVCYLPDRRTVLVEKRTDDNTLLAAVPAYNEELEAHYNIERGPFTKALGRRTQVINVTPRDQFRYGYRLWLDDETAMPLKSQLCDREGNVIEQILFAELNFRDRIPADSLKPSVSGEGFRWIRQDVQPQLAAGQVAGWGVIRLPAGFRLTAWRIQLMAGSSVPVQHLVYSDGLASVSVFIEPTDPQAQPMSGLAKVGAAFAFSRAMDGHQVTAVGEVPPATLEAIAAGVTKDDAARNAPTPATPVPPPAATQPNHHPAGPTPPQQ</sequence>
<feature type="domain" description="MucB/RseB N-terminal" evidence="10">
    <location>
        <begin position="27"/>
        <end position="202"/>
    </location>
</feature>
<evidence type="ECO:0000256" key="9">
    <source>
        <dbReference type="SAM" id="SignalP"/>
    </source>
</evidence>
<dbReference type="InterPro" id="IPR033434">
    <property type="entry name" value="MucB/RseB_N"/>
</dbReference>
<dbReference type="Proteomes" id="UP001595904">
    <property type="component" value="Unassembled WGS sequence"/>
</dbReference>
<dbReference type="RefSeq" id="WP_380601290.1">
    <property type="nucleotide sequence ID" value="NZ_JBHSDU010000014.1"/>
</dbReference>
<keyword evidence="5 9" id="KW-0732">Signal</keyword>